<feature type="chain" id="PRO_5039947093" evidence="2">
    <location>
        <begin position="25"/>
        <end position="393"/>
    </location>
</feature>
<feature type="signal peptide" evidence="2">
    <location>
        <begin position="1"/>
        <end position="24"/>
    </location>
</feature>
<dbReference type="AlphaFoldDB" id="A0A9J7BN56"/>
<accession>A0A9J7BN56</accession>
<feature type="region of interest" description="Disordered" evidence="1">
    <location>
        <begin position="374"/>
        <end position="393"/>
    </location>
</feature>
<dbReference type="CDD" id="cd00198">
    <property type="entry name" value="vWFA"/>
    <property type="match status" value="1"/>
</dbReference>
<organism evidence="4 5">
    <name type="scientific">Occallatibacter riparius</name>
    <dbReference type="NCBI Taxonomy" id="1002689"/>
    <lineage>
        <taxon>Bacteria</taxon>
        <taxon>Pseudomonadati</taxon>
        <taxon>Acidobacteriota</taxon>
        <taxon>Terriglobia</taxon>
        <taxon>Terriglobales</taxon>
        <taxon>Acidobacteriaceae</taxon>
        <taxon>Occallatibacter</taxon>
    </lineage>
</organism>
<feature type="compositionally biased region" description="Polar residues" evidence="1">
    <location>
        <begin position="377"/>
        <end position="393"/>
    </location>
</feature>
<evidence type="ECO:0000313" key="5">
    <source>
        <dbReference type="Proteomes" id="UP001059380"/>
    </source>
</evidence>
<dbReference type="SUPFAM" id="SSF53300">
    <property type="entry name" value="vWA-like"/>
    <property type="match status" value="1"/>
</dbReference>
<feature type="domain" description="VWFA" evidence="3">
    <location>
        <begin position="153"/>
        <end position="325"/>
    </location>
</feature>
<dbReference type="Gene3D" id="3.40.50.410">
    <property type="entry name" value="von Willebrand factor, type A domain"/>
    <property type="match status" value="1"/>
</dbReference>
<evidence type="ECO:0000256" key="2">
    <source>
        <dbReference type="SAM" id="SignalP"/>
    </source>
</evidence>
<feature type="compositionally biased region" description="Low complexity" evidence="1">
    <location>
        <begin position="38"/>
        <end position="47"/>
    </location>
</feature>
<protein>
    <submittedName>
        <fullName evidence="4">VWA domain-containing protein</fullName>
    </submittedName>
</protein>
<dbReference type="Proteomes" id="UP001059380">
    <property type="component" value="Chromosome"/>
</dbReference>
<dbReference type="PROSITE" id="PS50234">
    <property type="entry name" value="VWFA"/>
    <property type="match status" value="1"/>
</dbReference>
<dbReference type="Pfam" id="PF13519">
    <property type="entry name" value="VWA_2"/>
    <property type="match status" value="1"/>
</dbReference>
<dbReference type="RefSeq" id="WP_260793441.1">
    <property type="nucleotide sequence ID" value="NZ_CP093313.1"/>
</dbReference>
<gene>
    <name evidence="4" type="ORF">MOP44_25685</name>
</gene>
<sequence>MRNSFRLFALAALALPLAGVCPLAAQNAPAQNRPTQSAQAAPAALPPGMQNPTKPEVQPSLDADRDPIPSPDIVTPEKETTAGNAPGAAGQLTKKSDGVYTMHEDVDEVLLNCTVVDDRGRPVLDLNRNDFRIAEDGVPQQTSSFMHQDLPVSMGILIDSSGSMLDKRTAVDAAANKLLNESHPRSTAFVVNFNEKAYLDQGLTVDRVALRRGINHFDARGATALYDAVAASADELSHHAKQSKQVLLIVTDGADNASRLALEEAIRRVQNLGGPVVYTIGLLYDADRKEADKARNDLEMLSAETGGLAYFPRSLDQVDEIASEVARDIRNQYVVGYHSTRPASQGGYRTVHVEAASPNHKHLIVRTRKGYYAKPGQRNNMTAQRVSSAAPQQ</sequence>
<evidence type="ECO:0000259" key="3">
    <source>
        <dbReference type="PROSITE" id="PS50234"/>
    </source>
</evidence>
<keyword evidence="2" id="KW-0732">Signal</keyword>
<dbReference type="EMBL" id="CP093313">
    <property type="protein sequence ID" value="UWZ83937.1"/>
    <property type="molecule type" value="Genomic_DNA"/>
</dbReference>
<dbReference type="InterPro" id="IPR036465">
    <property type="entry name" value="vWFA_dom_sf"/>
</dbReference>
<name>A0A9J7BN56_9BACT</name>
<keyword evidence="5" id="KW-1185">Reference proteome</keyword>
<evidence type="ECO:0000313" key="4">
    <source>
        <dbReference type="EMBL" id="UWZ83937.1"/>
    </source>
</evidence>
<dbReference type="KEGG" id="orp:MOP44_25685"/>
<dbReference type="InterPro" id="IPR002035">
    <property type="entry name" value="VWF_A"/>
</dbReference>
<dbReference type="NCBIfam" id="TIGR03436">
    <property type="entry name" value="acidobact_VWFA"/>
    <property type="match status" value="1"/>
</dbReference>
<dbReference type="InterPro" id="IPR017802">
    <property type="entry name" value="VWFA-rel_acidobac-type"/>
</dbReference>
<reference evidence="4" key="1">
    <citation type="submission" date="2021-04" db="EMBL/GenBank/DDBJ databases">
        <title>Phylogenetic analysis of Acidobacteriaceae.</title>
        <authorList>
            <person name="Qiu L."/>
            <person name="Zhang Q."/>
        </authorList>
    </citation>
    <scope>NUCLEOTIDE SEQUENCE</scope>
    <source>
        <strain evidence="4">DSM 25168</strain>
    </source>
</reference>
<feature type="region of interest" description="Disordered" evidence="1">
    <location>
        <begin position="31"/>
        <end position="92"/>
    </location>
</feature>
<proteinExistence type="predicted"/>
<dbReference type="SMART" id="SM00327">
    <property type="entry name" value="VWA"/>
    <property type="match status" value="1"/>
</dbReference>
<evidence type="ECO:0000256" key="1">
    <source>
        <dbReference type="SAM" id="MobiDB-lite"/>
    </source>
</evidence>